<feature type="compositionally biased region" description="Acidic residues" evidence="1">
    <location>
        <begin position="638"/>
        <end position="648"/>
    </location>
</feature>
<dbReference type="EMBL" id="HBIO01011879">
    <property type="protein sequence ID" value="CAE0464404.1"/>
    <property type="molecule type" value="Transcribed_RNA"/>
</dbReference>
<feature type="region of interest" description="Disordered" evidence="1">
    <location>
        <begin position="297"/>
        <end position="316"/>
    </location>
</feature>
<dbReference type="AlphaFoldDB" id="A0A7S3V8Y4"/>
<feature type="region of interest" description="Disordered" evidence="1">
    <location>
        <begin position="632"/>
        <end position="682"/>
    </location>
</feature>
<sequence length="714" mass="78452">MHSVYFGRSNMSKNGWTGTRRWTCTWTMFLLSLISIRIGLASSTSPSPSPSPATSAATFSAHGQLTSFVPPSLIKPGRSKSKFISCPPKKGYRQALHEPFNMTRGRECMDKDEGKSEGKVGDDLILNNEMSNQMERRNFLSNLCLIPAMGASALTFTTNIQPASARGLVRFPCNNYSFFNKYHFMRAGQSILESEEVWSTNPLFLTNREAALSPEGIEQVELACQELKSEGVAPTVVRYSLAASAIDSSNIIGKELKVGRDRLVPEFNFLDPRAIGLWDMSQLGMTQHAVWAMDEKEAGKDGKGGRPPENEDGTPNETLADQVVRLQQLISVTETQNSGDTILLVFPDGTGPALLSCLIGGVPLNRVHEFEYANGEIRLNIDYESASALIGQEPSEAYVNAITDGQKKLTKLRDNPEMTINVKDLAYEEELRISKLEEERKANEKKRIAEEQKAAEELEKTAKLSAKEERKAEERKYAEAQRTAKEIQRAIKPSVSSSPSPSSSPSEAAAIMGESEISTIDPAVFTIGGITLAAAAVFSSLFNDEDTSESVSSDRIYTGNMTMAETDDADVRTKKEREPTILPAIIEPLEESPTQKGSNIQNTNENESKKPVSGIPSSLMKDDVKLIDIDAIARQNNDSDDLEEETDDASSSSMAVDPVDREPVKLSRPDKAWDPDEDDGGLAWLGSLSEMIAEDTDLQEEGLDNFESDSKTWE</sequence>
<feature type="compositionally biased region" description="Basic and acidic residues" evidence="1">
    <location>
        <begin position="452"/>
        <end position="489"/>
    </location>
</feature>
<name>A0A7S3V8Y4_9STRA</name>
<gene>
    <name evidence="2" type="ORF">CDEB00056_LOCUS9245</name>
</gene>
<dbReference type="PANTHER" id="PTHR47580:SF1">
    <property type="entry name" value="PHOSPHOGLYCERATE MUTASE FAMILY PROTEIN"/>
    <property type="match status" value="1"/>
</dbReference>
<accession>A0A7S3V8Y4</accession>
<feature type="region of interest" description="Disordered" evidence="1">
    <location>
        <begin position="694"/>
        <end position="714"/>
    </location>
</feature>
<evidence type="ECO:0000313" key="2">
    <source>
        <dbReference type="EMBL" id="CAE0464404.1"/>
    </source>
</evidence>
<feature type="compositionally biased region" description="Acidic residues" evidence="1">
    <location>
        <begin position="694"/>
        <end position="707"/>
    </location>
</feature>
<dbReference type="InterPro" id="IPR029033">
    <property type="entry name" value="His_PPase_superfam"/>
</dbReference>
<feature type="compositionally biased region" description="Basic and acidic residues" evidence="1">
    <location>
        <begin position="297"/>
        <end position="309"/>
    </location>
</feature>
<protein>
    <submittedName>
        <fullName evidence="2">Uncharacterized protein</fullName>
    </submittedName>
</protein>
<feature type="compositionally biased region" description="Basic and acidic residues" evidence="1">
    <location>
        <begin position="658"/>
        <end position="674"/>
    </location>
</feature>
<feature type="compositionally biased region" description="Low complexity" evidence="1">
    <location>
        <begin position="493"/>
        <end position="506"/>
    </location>
</feature>
<dbReference type="Pfam" id="PF00300">
    <property type="entry name" value="His_Phos_1"/>
    <property type="match status" value="1"/>
</dbReference>
<dbReference type="CDD" id="cd22265">
    <property type="entry name" value="UDM1_RNF168"/>
    <property type="match status" value="1"/>
</dbReference>
<feature type="compositionally biased region" description="Polar residues" evidence="1">
    <location>
        <begin position="592"/>
        <end position="605"/>
    </location>
</feature>
<dbReference type="Gene3D" id="3.40.50.1240">
    <property type="entry name" value="Phosphoglycerate mutase-like"/>
    <property type="match status" value="1"/>
</dbReference>
<feature type="region of interest" description="Disordered" evidence="1">
    <location>
        <begin position="585"/>
        <end position="617"/>
    </location>
</feature>
<reference evidence="2" key="1">
    <citation type="submission" date="2021-01" db="EMBL/GenBank/DDBJ databases">
        <authorList>
            <person name="Corre E."/>
            <person name="Pelletier E."/>
            <person name="Niang G."/>
            <person name="Scheremetjew M."/>
            <person name="Finn R."/>
            <person name="Kale V."/>
            <person name="Holt S."/>
            <person name="Cochrane G."/>
            <person name="Meng A."/>
            <person name="Brown T."/>
            <person name="Cohen L."/>
        </authorList>
    </citation>
    <scope>NUCLEOTIDE SEQUENCE</scope>
    <source>
        <strain evidence="2">MM31A-1</strain>
    </source>
</reference>
<dbReference type="SUPFAM" id="SSF53254">
    <property type="entry name" value="Phosphoglycerate mutase-like"/>
    <property type="match status" value="1"/>
</dbReference>
<dbReference type="InterPro" id="IPR013078">
    <property type="entry name" value="His_Pase_superF_clade-1"/>
</dbReference>
<organism evidence="2">
    <name type="scientific">Chaetoceros debilis</name>
    <dbReference type="NCBI Taxonomy" id="122233"/>
    <lineage>
        <taxon>Eukaryota</taxon>
        <taxon>Sar</taxon>
        <taxon>Stramenopiles</taxon>
        <taxon>Ochrophyta</taxon>
        <taxon>Bacillariophyta</taxon>
        <taxon>Coscinodiscophyceae</taxon>
        <taxon>Chaetocerotophycidae</taxon>
        <taxon>Chaetocerotales</taxon>
        <taxon>Chaetocerotaceae</taxon>
        <taxon>Chaetoceros</taxon>
    </lineage>
</organism>
<feature type="region of interest" description="Disordered" evidence="1">
    <location>
        <begin position="452"/>
        <end position="509"/>
    </location>
</feature>
<evidence type="ECO:0000256" key="1">
    <source>
        <dbReference type="SAM" id="MobiDB-lite"/>
    </source>
</evidence>
<dbReference type="PANTHER" id="PTHR47580">
    <property type="entry name" value="PHOSPHOGLYCERATE MUTASE FAMILY PROTEIN"/>
    <property type="match status" value="1"/>
</dbReference>
<proteinExistence type="predicted"/>